<dbReference type="InterPro" id="IPR051012">
    <property type="entry name" value="CellSynth/LPSAsmb/PSIAsmb"/>
</dbReference>
<keyword evidence="1" id="KW-0677">Repeat</keyword>
<evidence type="ECO:0000313" key="5">
    <source>
        <dbReference type="EMBL" id="ABF41556.1"/>
    </source>
</evidence>
<feature type="transmembrane region" description="Helical" evidence="4">
    <location>
        <begin position="283"/>
        <end position="305"/>
    </location>
</feature>
<feature type="transmembrane region" description="Helical" evidence="4">
    <location>
        <begin position="85"/>
        <end position="104"/>
    </location>
</feature>
<accession>Q1INJ4</accession>
<feature type="transmembrane region" description="Helical" evidence="4">
    <location>
        <begin position="47"/>
        <end position="64"/>
    </location>
</feature>
<evidence type="ECO:0000256" key="2">
    <source>
        <dbReference type="ARBA" id="ARBA00022803"/>
    </source>
</evidence>
<feature type="transmembrane region" description="Helical" evidence="4">
    <location>
        <begin position="317"/>
        <end position="336"/>
    </location>
</feature>
<reference evidence="5 6" key="1">
    <citation type="journal article" date="2009" name="Appl. Environ. Microbiol.">
        <title>Three genomes from the phylum Acidobacteria provide insight into the lifestyles of these microorganisms in soils.</title>
        <authorList>
            <person name="Ward N.L."/>
            <person name="Challacombe J.F."/>
            <person name="Janssen P.H."/>
            <person name="Henrissat B."/>
            <person name="Coutinho P.M."/>
            <person name="Wu M."/>
            <person name="Xie G."/>
            <person name="Haft D.H."/>
            <person name="Sait M."/>
            <person name="Badger J."/>
            <person name="Barabote R.D."/>
            <person name="Bradley B."/>
            <person name="Brettin T.S."/>
            <person name="Brinkac L.M."/>
            <person name="Bruce D."/>
            <person name="Creasy T."/>
            <person name="Daugherty S.C."/>
            <person name="Davidsen T.M."/>
            <person name="DeBoy R.T."/>
            <person name="Detter J.C."/>
            <person name="Dodson R.J."/>
            <person name="Durkin A.S."/>
            <person name="Ganapathy A."/>
            <person name="Gwinn-Giglio M."/>
            <person name="Han C.S."/>
            <person name="Khouri H."/>
            <person name="Kiss H."/>
            <person name="Kothari S.P."/>
            <person name="Madupu R."/>
            <person name="Nelson K.E."/>
            <person name="Nelson W.C."/>
            <person name="Paulsen I."/>
            <person name="Penn K."/>
            <person name="Ren Q."/>
            <person name="Rosovitz M.J."/>
            <person name="Selengut J.D."/>
            <person name="Shrivastava S."/>
            <person name="Sullivan S.A."/>
            <person name="Tapia R."/>
            <person name="Thompson L.S."/>
            <person name="Watkins K.L."/>
            <person name="Yang Q."/>
            <person name="Yu C."/>
            <person name="Zafar N."/>
            <person name="Zhou L."/>
            <person name="Kuske C.R."/>
        </authorList>
    </citation>
    <scope>NUCLEOTIDE SEQUENCE [LARGE SCALE GENOMIC DNA]</scope>
    <source>
        <strain evidence="5 6">Ellin345</strain>
    </source>
</reference>
<gene>
    <name evidence="5" type="ordered locus">Acid345_2555</name>
</gene>
<dbReference type="RefSeq" id="WP_011523357.1">
    <property type="nucleotide sequence ID" value="NC_008009.1"/>
</dbReference>
<proteinExistence type="predicted"/>
<protein>
    <submittedName>
        <fullName evidence="5">TPR repeat protein</fullName>
    </submittedName>
</protein>
<dbReference type="Proteomes" id="UP000002432">
    <property type="component" value="Chromosome"/>
</dbReference>
<dbReference type="EMBL" id="CP000360">
    <property type="protein sequence ID" value="ABF41556.1"/>
    <property type="molecule type" value="Genomic_DNA"/>
</dbReference>
<name>Q1INJ4_KORVE</name>
<keyword evidence="6" id="KW-1185">Reference proteome</keyword>
<dbReference type="STRING" id="204669.Acid345_2555"/>
<keyword evidence="4" id="KW-0472">Membrane</keyword>
<keyword evidence="2 3" id="KW-0802">TPR repeat</keyword>
<dbReference type="HOGENOM" id="CLU_380268_0_0_0"/>
<evidence type="ECO:0000256" key="4">
    <source>
        <dbReference type="SAM" id="Phobius"/>
    </source>
</evidence>
<evidence type="ECO:0000256" key="1">
    <source>
        <dbReference type="ARBA" id="ARBA00022737"/>
    </source>
</evidence>
<dbReference type="InterPro" id="IPR011990">
    <property type="entry name" value="TPR-like_helical_dom_sf"/>
</dbReference>
<dbReference type="eggNOG" id="COG0457">
    <property type="taxonomic scope" value="Bacteria"/>
</dbReference>
<dbReference type="KEGG" id="aba:Acid345_2555"/>
<keyword evidence="4" id="KW-1133">Transmembrane helix</keyword>
<feature type="transmembrane region" description="Helical" evidence="4">
    <location>
        <begin position="187"/>
        <end position="204"/>
    </location>
</feature>
<dbReference type="InterPro" id="IPR019734">
    <property type="entry name" value="TPR_rpt"/>
</dbReference>
<dbReference type="TCDB" id="9.B.147.1.8">
    <property type="family name" value="the 10 tms integral membrane protein (10-imp) family"/>
</dbReference>
<dbReference type="AlphaFoldDB" id="Q1INJ4"/>
<sequence>MPATATKTASNAGKIWIQSPAIDLIVGCGAWSAPLLLVSYLALSSHVATWAIVFYALALFFNYPHYMATIYRAYHTAEDFQKYRIFTVHITGLLLLTALLSHFYVRMLPWIFTLYLTASPWHYSGQNYGLFMMFARRAGASPSGRERWSLYSVFLLTYAILFLNLHAGPSTDQLFVSLNLPILFVRWATIALTFVCIGLSAYGLNALRRQIGPKAMLPSVTLLSTQFLWFLIPSLLAASGRLVLPQSRYSTGVLAVMHSAQYLWITSYYAKREATTATAKWRPVAYFAVLIAGGIALFIPGPWLASYAFHFDFTSSFLIFTALVNLHHFILDGAIWKLRDGRIAGLLLNAPAKFAKAAGDTSGALLRFSRWTIGPSTGALALRVGMICGLVGLAVLDQTRFVLGMSVEHPTRLQRAASLNPYDASVQLRIAKDAAGAGDKDAALLAFKNAQSARPNDTSIRDQYLRFLLAQQMYPEAFQLTTEWLARTPNDADLLVNRGILANYVGNSEAAHASWEQALKVDPRQWNAHLYLAELLQSEGKPAEALQHFRVYFDSVASLKPANRPTADVVVGALIHMAGCMSDTGDQFHAIRSYDTAERIARESGDKRLQSLVASSAADFRDKHGSFSEALRLFQQALRIDSSIPSAELEARDLISYAELLREHHLENLAYACLLRAHLLMEGNQGVPEFARVENSLKELEKTSDAKQIAEVQHDPDRVLAQALNLLN</sequence>
<feature type="transmembrane region" description="Helical" evidence="4">
    <location>
        <begin position="216"/>
        <end position="237"/>
    </location>
</feature>
<feature type="transmembrane region" description="Helical" evidence="4">
    <location>
        <begin position="110"/>
        <end position="136"/>
    </location>
</feature>
<dbReference type="Gene3D" id="1.25.40.10">
    <property type="entry name" value="Tetratricopeptide repeat domain"/>
    <property type="match status" value="2"/>
</dbReference>
<dbReference type="PANTHER" id="PTHR45586">
    <property type="entry name" value="TPR REPEAT-CONTAINING PROTEIN PA4667"/>
    <property type="match status" value="1"/>
</dbReference>
<feature type="transmembrane region" description="Helical" evidence="4">
    <location>
        <begin position="249"/>
        <end position="271"/>
    </location>
</feature>
<evidence type="ECO:0000256" key="3">
    <source>
        <dbReference type="PROSITE-ProRule" id="PRU00339"/>
    </source>
</evidence>
<keyword evidence="4" id="KW-0812">Transmembrane</keyword>
<dbReference type="SMART" id="SM00028">
    <property type="entry name" value="TPR"/>
    <property type="match status" value="4"/>
</dbReference>
<organism evidence="5 6">
    <name type="scientific">Koribacter versatilis (strain Ellin345)</name>
    <dbReference type="NCBI Taxonomy" id="204669"/>
    <lineage>
        <taxon>Bacteria</taxon>
        <taxon>Pseudomonadati</taxon>
        <taxon>Acidobacteriota</taxon>
        <taxon>Terriglobia</taxon>
        <taxon>Terriglobales</taxon>
        <taxon>Candidatus Korobacteraceae</taxon>
        <taxon>Candidatus Korobacter</taxon>
    </lineage>
</organism>
<dbReference type="EnsemblBacteria" id="ABF41556">
    <property type="protein sequence ID" value="ABF41556"/>
    <property type="gene ID" value="Acid345_2555"/>
</dbReference>
<feature type="repeat" description="TPR" evidence="3">
    <location>
        <begin position="492"/>
        <end position="525"/>
    </location>
</feature>
<dbReference type="PANTHER" id="PTHR45586:SF1">
    <property type="entry name" value="LIPOPOLYSACCHARIDE ASSEMBLY PROTEIN B"/>
    <property type="match status" value="1"/>
</dbReference>
<dbReference type="PROSITE" id="PS50005">
    <property type="entry name" value="TPR"/>
    <property type="match status" value="1"/>
</dbReference>
<dbReference type="Pfam" id="PF13432">
    <property type="entry name" value="TPR_16"/>
    <property type="match status" value="1"/>
</dbReference>
<feature type="transmembrane region" description="Helical" evidence="4">
    <location>
        <begin position="21"/>
        <end position="41"/>
    </location>
</feature>
<dbReference type="SUPFAM" id="SSF48452">
    <property type="entry name" value="TPR-like"/>
    <property type="match status" value="2"/>
</dbReference>
<feature type="transmembrane region" description="Helical" evidence="4">
    <location>
        <begin position="148"/>
        <end position="167"/>
    </location>
</feature>
<feature type="transmembrane region" description="Helical" evidence="4">
    <location>
        <begin position="377"/>
        <end position="396"/>
    </location>
</feature>
<evidence type="ECO:0000313" key="6">
    <source>
        <dbReference type="Proteomes" id="UP000002432"/>
    </source>
</evidence>